<proteinExistence type="predicted"/>
<dbReference type="AlphaFoldDB" id="A0A1Q5PR76"/>
<evidence type="ECO:0000313" key="3">
    <source>
        <dbReference type="Proteomes" id="UP000186465"/>
    </source>
</evidence>
<sequence>MSKSARIALDRLLEAFENHYEVSVSESASDEALARAELQLRNAFFTYDDELFTEYDVELPFDILDEDDDEDDDDYDFYDIDDEDDDEDDEDEED</sequence>
<comment type="caution">
    <text evidence="2">The sequence shown here is derived from an EMBL/GenBank/DDBJ whole genome shotgun (WGS) entry which is preliminary data.</text>
</comment>
<dbReference type="EMBL" id="MPDM01000003">
    <property type="protein sequence ID" value="OKL50046.1"/>
    <property type="molecule type" value="Genomic_DNA"/>
</dbReference>
<dbReference type="RefSeq" id="WP_075361373.1">
    <property type="nucleotide sequence ID" value="NZ_MPDM01000003.1"/>
</dbReference>
<reference evidence="3" key="1">
    <citation type="submission" date="2016-11" db="EMBL/GenBank/DDBJ databases">
        <title>Actinomyces gypaetusis sp. nov. isolated from Gypaetus barbatus in Qinghai Tibet Plateau China.</title>
        <authorList>
            <person name="Meng X."/>
        </authorList>
    </citation>
    <scope>NUCLEOTIDE SEQUENCE [LARGE SCALE GENOMIC DNA]</scope>
    <source>
        <strain evidence="3">DSM 15383</strain>
    </source>
</reference>
<keyword evidence="3" id="KW-1185">Reference proteome</keyword>
<evidence type="ECO:0000313" key="2">
    <source>
        <dbReference type="EMBL" id="OKL50046.1"/>
    </source>
</evidence>
<feature type="region of interest" description="Disordered" evidence="1">
    <location>
        <begin position="62"/>
        <end position="94"/>
    </location>
</feature>
<gene>
    <name evidence="2" type="ORF">BM477_03940</name>
</gene>
<protein>
    <submittedName>
        <fullName evidence="2">DNA primase</fullName>
    </submittedName>
</protein>
<dbReference type="Proteomes" id="UP000186465">
    <property type="component" value="Unassembled WGS sequence"/>
</dbReference>
<accession>A0A1Q5PR76</accession>
<evidence type="ECO:0000256" key="1">
    <source>
        <dbReference type="SAM" id="MobiDB-lite"/>
    </source>
</evidence>
<dbReference type="STRING" id="156892.BM477_03940"/>
<organism evidence="2 3">
    <name type="scientific">Boudabousia marimammalium</name>
    <dbReference type="NCBI Taxonomy" id="156892"/>
    <lineage>
        <taxon>Bacteria</taxon>
        <taxon>Bacillati</taxon>
        <taxon>Actinomycetota</taxon>
        <taxon>Actinomycetes</taxon>
        <taxon>Actinomycetales</taxon>
        <taxon>Actinomycetaceae</taxon>
        <taxon>Boudabousia</taxon>
    </lineage>
</organism>
<name>A0A1Q5PR76_9ACTO</name>